<evidence type="ECO:0008006" key="18">
    <source>
        <dbReference type="Google" id="ProtNLM"/>
    </source>
</evidence>
<dbReference type="Pfam" id="PF00130">
    <property type="entry name" value="C1_1"/>
    <property type="match status" value="1"/>
</dbReference>
<keyword evidence="1 10" id="KW-0728">SH3 domain</keyword>
<evidence type="ECO:0000313" key="16">
    <source>
        <dbReference type="EMBL" id="CAH1106266.1"/>
    </source>
</evidence>
<dbReference type="Gene3D" id="1.10.418.10">
    <property type="entry name" value="Calponin-like domain"/>
    <property type="match status" value="1"/>
</dbReference>
<evidence type="ECO:0000256" key="4">
    <source>
        <dbReference type="ARBA" id="ARBA00022723"/>
    </source>
</evidence>
<protein>
    <recommendedName>
        <fullName evidence="18">Protein vav</fullName>
    </recommendedName>
</protein>
<name>A0A9P0GCV5_9CUCU</name>
<feature type="domain" description="DH" evidence="13">
    <location>
        <begin position="217"/>
        <end position="396"/>
    </location>
</feature>
<evidence type="ECO:0000259" key="15">
    <source>
        <dbReference type="PROSITE" id="PS50081"/>
    </source>
</evidence>
<dbReference type="Gene3D" id="3.30.505.10">
    <property type="entry name" value="SH2 domain"/>
    <property type="match status" value="1"/>
</dbReference>
<sequence>MATASFAENDTLLNNQMGQVSIYGRETNDELWRECAEWLIRWEILPGDHKANCPTACIADLANILREGVLLCKLLNKIDPGCIDMKDVNLKPTLAQFLCLRNINLFLKICEKNFGLKQSDLFEDTMLFDLTNFHKVLCTLSKLSLCPKTLRSRIPGFAAQKLKREEEVIYHSLRSVEMPVRERSLVDTHCAFTASNDIYQDLYLDRTSLEHSQPTEKRDFVIKELLETEKNYVDVLEKLKKNFMIPLSGQMKQEYHTCVFFKIKELKDVHAEFLEELLRIRVNTNVRISNIFMRFREKFLIYGVYCANLTKATSILQELCDNEEIFNQMIIRYEKEDNNGRFKLRDVLSVPMQRILKYHLLLDKLIEHTIETHEEYNDLKRAKEAMRDVAGYINEVARDSEHLDVINNLQETITEWNVHPNQKLSDFGRLVIDASLRIKAHDDQKTRNRYVFIFDKCILICKQLKGNQFAFRELINIADYHVEEIHNRAILNKEARAFFQFCLVKNDNQNAFTISLRTAELKQKVIKAINDCLDNLKPKALKHTSHNFELTTFSQPTQCFFCSKYLKGLISQGYKCSTCGISVHKGCIQNSGKCGQTLQMSPSMSNGFSDPLRDKLWFVGEMDRNNASRNLENRENGTFMVRIRPLSDDNDKYALTLKTDTVKHMKICCKHEIPGDAKKYYLSQSKFFNSIEELVLNYQNYSLKENFERLDRNTKLLWPFRQLKATVIRSYDCKDRYQVSVREDESVIVVGKEGYKDGFWKIRTGTSETGFIPHTVLRVDGEMRFES</sequence>
<evidence type="ECO:0000259" key="14">
    <source>
        <dbReference type="PROSITE" id="PS50021"/>
    </source>
</evidence>
<dbReference type="SMART" id="SM00233">
    <property type="entry name" value="PH"/>
    <property type="match status" value="1"/>
</dbReference>
<keyword evidence="4" id="KW-0479">Metal-binding</keyword>
<dbReference type="SUPFAM" id="SSF48065">
    <property type="entry name" value="DBL homology domain (DH-domain)"/>
    <property type="match status" value="1"/>
</dbReference>
<dbReference type="Proteomes" id="UP001153636">
    <property type="component" value="Chromosome 2"/>
</dbReference>
<dbReference type="GO" id="GO:0005085">
    <property type="term" value="F:guanyl-nucleotide exchange factor activity"/>
    <property type="evidence" value="ECO:0007669"/>
    <property type="project" value="UniProtKB-KW"/>
</dbReference>
<evidence type="ECO:0000256" key="5">
    <source>
        <dbReference type="ARBA" id="ARBA00022737"/>
    </source>
</evidence>
<dbReference type="InterPro" id="IPR001452">
    <property type="entry name" value="SH3_domain"/>
</dbReference>
<dbReference type="Pfam" id="PF00017">
    <property type="entry name" value="SH2"/>
    <property type="match status" value="1"/>
</dbReference>
<evidence type="ECO:0000313" key="17">
    <source>
        <dbReference type="Proteomes" id="UP001153636"/>
    </source>
</evidence>
<dbReference type="GO" id="GO:0008270">
    <property type="term" value="F:zinc ion binding"/>
    <property type="evidence" value="ECO:0007669"/>
    <property type="project" value="UniProtKB-KW"/>
</dbReference>
<dbReference type="InterPro" id="IPR011993">
    <property type="entry name" value="PH-like_dom_sf"/>
</dbReference>
<dbReference type="SUPFAM" id="SSF55550">
    <property type="entry name" value="SH2 domain"/>
    <property type="match status" value="1"/>
</dbReference>
<dbReference type="InterPro" id="IPR001715">
    <property type="entry name" value="CH_dom"/>
</dbReference>
<keyword evidence="7" id="KW-0862">Zinc</keyword>
<feature type="domain" description="SH2" evidence="11">
    <location>
        <begin position="617"/>
        <end position="720"/>
    </location>
</feature>
<dbReference type="InterPro" id="IPR035899">
    <property type="entry name" value="DBL_dom_sf"/>
</dbReference>
<dbReference type="SMART" id="SM00252">
    <property type="entry name" value="SH2"/>
    <property type="match status" value="1"/>
</dbReference>
<organism evidence="16 17">
    <name type="scientific">Psylliodes chrysocephalus</name>
    <dbReference type="NCBI Taxonomy" id="3402493"/>
    <lineage>
        <taxon>Eukaryota</taxon>
        <taxon>Metazoa</taxon>
        <taxon>Ecdysozoa</taxon>
        <taxon>Arthropoda</taxon>
        <taxon>Hexapoda</taxon>
        <taxon>Insecta</taxon>
        <taxon>Pterygota</taxon>
        <taxon>Neoptera</taxon>
        <taxon>Endopterygota</taxon>
        <taxon>Coleoptera</taxon>
        <taxon>Polyphaga</taxon>
        <taxon>Cucujiformia</taxon>
        <taxon>Chrysomeloidea</taxon>
        <taxon>Chrysomelidae</taxon>
        <taxon>Galerucinae</taxon>
        <taxon>Alticini</taxon>
        <taxon>Psylliodes</taxon>
    </lineage>
</organism>
<dbReference type="Gene3D" id="1.20.900.10">
    <property type="entry name" value="Dbl homology (DH) domain"/>
    <property type="match status" value="1"/>
</dbReference>
<dbReference type="SMART" id="SM00325">
    <property type="entry name" value="RhoGEF"/>
    <property type="match status" value="1"/>
</dbReference>
<evidence type="ECO:0000256" key="10">
    <source>
        <dbReference type="PROSITE-ProRule" id="PRU00192"/>
    </source>
</evidence>
<evidence type="ECO:0000256" key="1">
    <source>
        <dbReference type="ARBA" id="ARBA00022443"/>
    </source>
</evidence>
<evidence type="ECO:0000259" key="13">
    <source>
        <dbReference type="PROSITE" id="PS50010"/>
    </source>
</evidence>
<dbReference type="SUPFAM" id="SSF50729">
    <property type="entry name" value="PH domain-like"/>
    <property type="match status" value="1"/>
</dbReference>
<dbReference type="PROSITE" id="PS50010">
    <property type="entry name" value="DH_2"/>
    <property type="match status" value="1"/>
</dbReference>
<evidence type="ECO:0000256" key="9">
    <source>
        <dbReference type="PROSITE-ProRule" id="PRU00191"/>
    </source>
</evidence>
<dbReference type="PROSITE" id="PS50002">
    <property type="entry name" value="SH3"/>
    <property type="match status" value="1"/>
</dbReference>
<keyword evidence="6" id="KW-0863">Zinc-finger</keyword>
<keyword evidence="8 9" id="KW-0727">SH2 domain</keyword>
<dbReference type="PANTHER" id="PTHR45818">
    <property type="entry name" value="PROTEIN VAV"/>
    <property type="match status" value="1"/>
</dbReference>
<dbReference type="GO" id="GO:0009653">
    <property type="term" value="P:anatomical structure morphogenesis"/>
    <property type="evidence" value="ECO:0007669"/>
    <property type="project" value="UniProtKB-ARBA"/>
</dbReference>
<dbReference type="CDD" id="cd21201">
    <property type="entry name" value="CH_VAV"/>
    <property type="match status" value="1"/>
</dbReference>
<feature type="domain" description="Phorbol-ester/DAG-type" evidence="15">
    <location>
        <begin position="545"/>
        <end position="594"/>
    </location>
</feature>
<evidence type="ECO:0000256" key="7">
    <source>
        <dbReference type="ARBA" id="ARBA00022833"/>
    </source>
</evidence>
<dbReference type="InterPro" id="IPR000219">
    <property type="entry name" value="DH_dom"/>
</dbReference>
<dbReference type="InterPro" id="IPR037832">
    <property type="entry name" value="PH_Vav"/>
</dbReference>
<dbReference type="GO" id="GO:0016477">
    <property type="term" value="P:cell migration"/>
    <property type="evidence" value="ECO:0007669"/>
    <property type="project" value="TreeGrafter"/>
</dbReference>
<dbReference type="InterPro" id="IPR000980">
    <property type="entry name" value="SH2"/>
</dbReference>
<dbReference type="Pfam" id="PF00621">
    <property type="entry name" value="RhoGEF"/>
    <property type="match status" value="1"/>
</dbReference>
<dbReference type="InterPro" id="IPR036028">
    <property type="entry name" value="SH3-like_dom_sf"/>
</dbReference>
<evidence type="ECO:0000256" key="3">
    <source>
        <dbReference type="ARBA" id="ARBA00022658"/>
    </source>
</evidence>
<dbReference type="SUPFAM" id="SSF47576">
    <property type="entry name" value="Calponin-homology domain, CH-domain"/>
    <property type="match status" value="1"/>
</dbReference>
<proteinExistence type="predicted"/>
<evidence type="ECO:0000256" key="8">
    <source>
        <dbReference type="ARBA" id="ARBA00022999"/>
    </source>
</evidence>
<evidence type="ECO:0000259" key="12">
    <source>
        <dbReference type="PROSITE" id="PS50002"/>
    </source>
</evidence>
<dbReference type="Pfam" id="PF22697">
    <property type="entry name" value="SOS1_NGEF_PH"/>
    <property type="match status" value="1"/>
</dbReference>
<evidence type="ECO:0000259" key="11">
    <source>
        <dbReference type="PROSITE" id="PS50001"/>
    </source>
</evidence>
<evidence type="ECO:0000256" key="6">
    <source>
        <dbReference type="ARBA" id="ARBA00022771"/>
    </source>
</evidence>
<dbReference type="InterPro" id="IPR055251">
    <property type="entry name" value="SOS1_NGEF_PH"/>
</dbReference>
<dbReference type="InterPro" id="IPR036872">
    <property type="entry name" value="CH_dom_sf"/>
</dbReference>
<dbReference type="PROSITE" id="PS00479">
    <property type="entry name" value="ZF_DAG_PE_1"/>
    <property type="match status" value="1"/>
</dbReference>
<dbReference type="Gene3D" id="3.30.60.20">
    <property type="match status" value="1"/>
</dbReference>
<dbReference type="InterPro" id="IPR002219">
    <property type="entry name" value="PKC_DAG/PE"/>
</dbReference>
<dbReference type="AlphaFoldDB" id="A0A9P0GCV5"/>
<dbReference type="EMBL" id="OV651814">
    <property type="protein sequence ID" value="CAH1106266.1"/>
    <property type="molecule type" value="Genomic_DNA"/>
</dbReference>
<dbReference type="SMART" id="SM00109">
    <property type="entry name" value="C1"/>
    <property type="match status" value="1"/>
</dbReference>
<dbReference type="GO" id="GO:0048468">
    <property type="term" value="P:cell development"/>
    <property type="evidence" value="ECO:0007669"/>
    <property type="project" value="UniProtKB-ARBA"/>
</dbReference>
<evidence type="ECO:0000256" key="2">
    <source>
        <dbReference type="ARBA" id="ARBA00022553"/>
    </source>
</evidence>
<keyword evidence="3" id="KW-0344">Guanine-nucleotide releasing factor</keyword>
<dbReference type="Pfam" id="PF00307">
    <property type="entry name" value="CH"/>
    <property type="match status" value="1"/>
</dbReference>
<dbReference type="InterPro" id="IPR001849">
    <property type="entry name" value="PH_domain"/>
</dbReference>
<accession>A0A9P0GCV5</accession>
<dbReference type="InterPro" id="IPR036860">
    <property type="entry name" value="SH2_dom_sf"/>
</dbReference>
<dbReference type="CDD" id="cd00160">
    <property type="entry name" value="RhoGEF"/>
    <property type="match status" value="1"/>
</dbReference>
<dbReference type="PROSITE" id="PS50001">
    <property type="entry name" value="SH2"/>
    <property type="match status" value="1"/>
</dbReference>
<dbReference type="PROSITE" id="PS50021">
    <property type="entry name" value="CH"/>
    <property type="match status" value="1"/>
</dbReference>
<dbReference type="SUPFAM" id="SSF50044">
    <property type="entry name" value="SH3-domain"/>
    <property type="match status" value="1"/>
</dbReference>
<dbReference type="PANTHER" id="PTHR45818:SF3">
    <property type="entry name" value="PROTEIN VAV"/>
    <property type="match status" value="1"/>
</dbReference>
<dbReference type="SMART" id="SM00033">
    <property type="entry name" value="CH"/>
    <property type="match status" value="1"/>
</dbReference>
<keyword evidence="17" id="KW-1185">Reference proteome</keyword>
<dbReference type="PROSITE" id="PS50081">
    <property type="entry name" value="ZF_DAG_PE_2"/>
    <property type="match status" value="1"/>
</dbReference>
<feature type="domain" description="SH3" evidence="12">
    <location>
        <begin position="722"/>
        <end position="782"/>
    </location>
</feature>
<keyword evidence="2" id="KW-0597">Phosphoprotein</keyword>
<dbReference type="CDD" id="cd20810">
    <property type="entry name" value="C1_VAV"/>
    <property type="match status" value="1"/>
</dbReference>
<keyword evidence="5" id="KW-0677">Repeat</keyword>
<reference evidence="16" key="1">
    <citation type="submission" date="2022-01" db="EMBL/GenBank/DDBJ databases">
        <authorList>
            <person name="King R."/>
        </authorList>
    </citation>
    <scope>NUCLEOTIDE SEQUENCE</scope>
</reference>
<dbReference type="CDD" id="cd01223">
    <property type="entry name" value="PH_Vav"/>
    <property type="match status" value="1"/>
</dbReference>
<dbReference type="GO" id="GO:0005737">
    <property type="term" value="C:cytoplasm"/>
    <property type="evidence" value="ECO:0007669"/>
    <property type="project" value="TreeGrafter"/>
</dbReference>
<dbReference type="Gene3D" id="2.30.29.30">
    <property type="entry name" value="Pleckstrin-homology domain (PH domain)/Phosphotyrosine-binding domain (PTB)"/>
    <property type="match status" value="1"/>
</dbReference>
<gene>
    <name evidence="16" type="ORF">PSYICH_LOCUS7068</name>
</gene>
<feature type="domain" description="Calponin-homology (CH)" evidence="14">
    <location>
        <begin position="29"/>
        <end position="147"/>
    </location>
</feature>
<dbReference type="OrthoDB" id="5340910at2759"/>